<keyword evidence="2" id="KW-0472">Membrane</keyword>
<proteinExistence type="predicted"/>
<dbReference type="AlphaFoldDB" id="A0AAE1EEX7"/>
<reference evidence="3" key="1">
    <citation type="submission" date="2023-10" db="EMBL/GenBank/DDBJ databases">
        <title>Genome assemblies of two species of porcelain crab, Petrolisthes cinctipes and Petrolisthes manimaculis (Anomura: Porcellanidae).</title>
        <authorList>
            <person name="Angst P."/>
        </authorList>
    </citation>
    <scope>NUCLEOTIDE SEQUENCE</scope>
    <source>
        <strain evidence="3">PB745_01</strain>
        <tissue evidence="3">Gill</tissue>
    </source>
</reference>
<name>A0AAE1EEX7_PETCI</name>
<keyword evidence="2" id="KW-0812">Transmembrane</keyword>
<protein>
    <submittedName>
        <fullName evidence="3">Uncharacterized protein</fullName>
    </submittedName>
</protein>
<evidence type="ECO:0000256" key="2">
    <source>
        <dbReference type="SAM" id="Phobius"/>
    </source>
</evidence>
<keyword evidence="4" id="KW-1185">Reference proteome</keyword>
<dbReference type="EMBL" id="JAWQEG010008897">
    <property type="protein sequence ID" value="KAK3849479.1"/>
    <property type="molecule type" value="Genomic_DNA"/>
</dbReference>
<feature type="transmembrane region" description="Helical" evidence="2">
    <location>
        <begin position="21"/>
        <end position="41"/>
    </location>
</feature>
<evidence type="ECO:0000256" key="1">
    <source>
        <dbReference type="SAM" id="MobiDB-lite"/>
    </source>
</evidence>
<comment type="caution">
    <text evidence="3">The sequence shown here is derived from an EMBL/GenBank/DDBJ whole genome shotgun (WGS) entry which is preliminary data.</text>
</comment>
<accession>A0AAE1EEX7</accession>
<gene>
    <name evidence="3" type="ORF">Pcinc_043771</name>
</gene>
<feature type="compositionally biased region" description="Basic and acidic residues" evidence="1">
    <location>
        <begin position="75"/>
        <end position="89"/>
    </location>
</feature>
<organism evidence="3 4">
    <name type="scientific">Petrolisthes cinctipes</name>
    <name type="common">Flat porcelain crab</name>
    <dbReference type="NCBI Taxonomy" id="88211"/>
    <lineage>
        <taxon>Eukaryota</taxon>
        <taxon>Metazoa</taxon>
        <taxon>Ecdysozoa</taxon>
        <taxon>Arthropoda</taxon>
        <taxon>Crustacea</taxon>
        <taxon>Multicrustacea</taxon>
        <taxon>Malacostraca</taxon>
        <taxon>Eumalacostraca</taxon>
        <taxon>Eucarida</taxon>
        <taxon>Decapoda</taxon>
        <taxon>Pleocyemata</taxon>
        <taxon>Anomura</taxon>
        <taxon>Galatheoidea</taxon>
        <taxon>Porcellanidae</taxon>
        <taxon>Petrolisthes</taxon>
    </lineage>
</organism>
<feature type="region of interest" description="Disordered" evidence="1">
    <location>
        <begin position="62"/>
        <end position="89"/>
    </location>
</feature>
<keyword evidence="2" id="KW-1133">Transmembrane helix</keyword>
<sequence>MWTRQRDRLEMEGTRLQGKTITVIIVSLLALSASLSTQPVISGGVEGGGQWEEKKVEEEWNRRRRKRRRSGMGRGRKEVKWNVEEEERK</sequence>
<feature type="compositionally biased region" description="Basic residues" evidence="1">
    <location>
        <begin position="62"/>
        <end position="71"/>
    </location>
</feature>
<dbReference type="Proteomes" id="UP001286313">
    <property type="component" value="Unassembled WGS sequence"/>
</dbReference>
<evidence type="ECO:0000313" key="3">
    <source>
        <dbReference type="EMBL" id="KAK3849479.1"/>
    </source>
</evidence>
<evidence type="ECO:0000313" key="4">
    <source>
        <dbReference type="Proteomes" id="UP001286313"/>
    </source>
</evidence>